<dbReference type="Pfam" id="PF16289">
    <property type="entry name" value="PIN_12"/>
    <property type="match status" value="1"/>
</dbReference>
<evidence type="ECO:0000313" key="3">
    <source>
        <dbReference type="Proteomes" id="UP000030760"/>
    </source>
</evidence>
<gene>
    <name evidence="2" type="ORF">SBD_1411</name>
</gene>
<proteinExistence type="predicted"/>
<organism evidence="2 3">
    <name type="scientific">Streptomyces bottropensis ATCC 25435</name>
    <dbReference type="NCBI Taxonomy" id="1054862"/>
    <lineage>
        <taxon>Bacteria</taxon>
        <taxon>Bacillati</taxon>
        <taxon>Actinomycetota</taxon>
        <taxon>Actinomycetes</taxon>
        <taxon>Kitasatosporales</taxon>
        <taxon>Streptomycetaceae</taxon>
        <taxon>Streptomyces</taxon>
    </lineage>
</organism>
<dbReference type="AlphaFoldDB" id="M3FYD2"/>
<reference evidence="3" key="1">
    <citation type="journal article" date="2013" name="Genome Announc.">
        <title>Draft Genome Sequence of Streptomyces bottropensis ATCC 25435, a Bottromycin-Producing Actinomycete.</title>
        <authorList>
            <person name="Zhang H."/>
            <person name="Zhou W."/>
            <person name="Zhuang Y."/>
            <person name="Liang X."/>
            <person name="Liu T."/>
        </authorList>
    </citation>
    <scope>NUCLEOTIDE SEQUENCE [LARGE SCALE GENOMIC DNA]</scope>
    <source>
        <strain evidence="3">ATCC 25435</strain>
    </source>
</reference>
<dbReference type="EMBL" id="KB405057">
    <property type="protein sequence ID" value="EMF57249.1"/>
    <property type="molecule type" value="Genomic_DNA"/>
</dbReference>
<dbReference type="InterPro" id="IPR032557">
    <property type="entry name" value="DUF4935"/>
</dbReference>
<dbReference type="Proteomes" id="UP000030760">
    <property type="component" value="Unassembled WGS sequence"/>
</dbReference>
<name>M3FYD2_9ACTN</name>
<protein>
    <recommendedName>
        <fullName evidence="1">DUF4935 domain-containing protein</fullName>
    </recommendedName>
</protein>
<evidence type="ECO:0000259" key="1">
    <source>
        <dbReference type="Pfam" id="PF16289"/>
    </source>
</evidence>
<accession>M3FYD2</accession>
<sequence>MRAHRLEAWDISAGREELALIILDTNIFWGLTPEDSGADFLRAIKAVGGERVAVPWMVLEELVAQQAIKHEQSHAKAIEAFKALQENTPWGLDLPLGRSEPEEVRRTWRQRWRTVVEQIPTSAEAMREALFREANLLRPCRLVKGAKVGSRDAAIWLSAVEYAKKNPSETVYFVSANTKDFGDGATFPSPMDKDVAGMEDRFRLLPGMADVVSQFATERTTDETAVRTLLAEKRILSQLLTAATDGGWLPMDGSFDCTAGIGPSRDLVVVPADGWVTAGQTMVADIEAMQSYSIGEQEWCLAVVQCRLIGLITWEDATAWASCQFAASVLLSLDEDEPQLTLLRTERPQPVSADVYRSLPLPPKPMTAKEEAMMQTIRESLGTRLYTPRSQWSRLSRAYEGAVLRTGMRPDVSLKFDYEAPPGG</sequence>
<evidence type="ECO:0000313" key="2">
    <source>
        <dbReference type="EMBL" id="EMF57249.1"/>
    </source>
</evidence>
<feature type="domain" description="DUF4935" evidence="1">
    <location>
        <begin position="21"/>
        <end position="181"/>
    </location>
</feature>